<dbReference type="InterPro" id="IPR013976">
    <property type="entry name" value="HDOD"/>
</dbReference>
<sequence>MTTPIENLLAQTINISEIPALPEAARWAIYTTLTMDISAEDLSKIIKANPSLALKILKIANSPVYTRDTPVATIKDAIILLGYKTIKGIILSVTIKDLFTEKQSGWFNYKGFWLHSIATAFVSGEIAKLINYTPDDTVYAAGLLHDIGKIIFLLSTEEQYFEVIETIENENLTFNRAEMKIFGFDHTDVADFLFGHWKLPEKLILPIQEHHKQALSQPGGYTTASHILKISNEIAHIAGFPSHN</sequence>
<dbReference type="EMBL" id="LAZR01057230">
    <property type="protein sequence ID" value="KKK72496.1"/>
    <property type="molecule type" value="Genomic_DNA"/>
</dbReference>
<dbReference type="InterPro" id="IPR052340">
    <property type="entry name" value="RNase_Y/CdgJ"/>
</dbReference>
<proteinExistence type="predicted"/>
<dbReference type="AlphaFoldDB" id="A0A0F9AJY8"/>
<dbReference type="Pfam" id="PF08668">
    <property type="entry name" value="HDOD"/>
    <property type="match status" value="1"/>
</dbReference>
<dbReference type="InterPro" id="IPR003607">
    <property type="entry name" value="HD/PDEase_dom"/>
</dbReference>
<organism evidence="2">
    <name type="scientific">marine sediment metagenome</name>
    <dbReference type="NCBI Taxonomy" id="412755"/>
    <lineage>
        <taxon>unclassified sequences</taxon>
        <taxon>metagenomes</taxon>
        <taxon>ecological metagenomes</taxon>
    </lineage>
</organism>
<dbReference type="SUPFAM" id="SSF109604">
    <property type="entry name" value="HD-domain/PDEase-like"/>
    <property type="match status" value="1"/>
</dbReference>
<dbReference type="PROSITE" id="PS51833">
    <property type="entry name" value="HDOD"/>
    <property type="match status" value="1"/>
</dbReference>
<reference evidence="2" key="1">
    <citation type="journal article" date="2015" name="Nature">
        <title>Complex archaea that bridge the gap between prokaryotes and eukaryotes.</title>
        <authorList>
            <person name="Spang A."/>
            <person name="Saw J.H."/>
            <person name="Jorgensen S.L."/>
            <person name="Zaremba-Niedzwiedzka K."/>
            <person name="Martijn J."/>
            <person name="Lind A.E."/>
            <person name="van Eijk R."/>
            <person name="Schleper C."/>
            <person name="Guy L."/>
            <person name="Ettema T.J."/>
        </authorList>
    </citation>
    <scope>NUCLEOTIDE SEQUENCE</scope>
</reference>
<feature type="non-terminal residue" evidence="2">
    <location>
        <position position="244"/>
    </location>
</feature>
<name>A0A0F9AJY8_9ZZZZ</name>
<evidence type="ECO:0000259" key="1">
    <source>
        <dbReference type="PROSITE" id="PS51833"/>
    </source>
</evidence>
<dbReference type="PANTHER" id="PTHR33525:SF3">
    <property type="entry name" value="RIBONUCLEASE Y"/>
    <property type="match status" value="1"/>
</dbReference>
<protein>
    <recommendedName>
        <fullName evidence="1">HDOD domain-containing protein</fullName>
    </recommendedName>
</protein>
<feature type="domain" description="HDOD" evidence="1">
    <location>
        <begin position="18"/>
        <end position="213"/>
    </location>
</feature>
<accession>A0A0F9AJY8</accession>
<comment type="caution">
    <text evidence="2">The sequence shown here is derived from an EMBL/GenBank/DDBJ whole genome shotgun (WGS) entry which is preliminary data.</text>
</comment>
<dbReference type="CDD" id="cd00077">
    <property type="entry name" value="HDc"/>
    <property type="match status" value="1"/>
</dbReference>
<dbReference type="PANTHER" id="PTHR33525">
    <property type="match status" value="1"/>
</dbReference>
<dbReference type="SMART" id="SM00471">
    <property type="entry name" value="HDc"/>
    <property type="match status" value="1"/>
</dbReference>
<gene>
    <name evidence="2" type="ORF">LCGC14_2903290</name>
</gene>
<dbReference type="InterPro" id="IPR006675">
    <property type="entry name" value="HDIG_dom"/>
</dbReference>
<dbReference type="NCBIfam" id="TIGR00277">
    <property type="entry name" value="HDIG"/>
    <property type="match status" value="1"/>
</dbReference>
<evidence type="ECO:0000313" key="2">
    <source>
        <dbReference type="EMBL" id="KKK72496.1"/>
    </source>
</evidence>
<dbReference type="Gene3D" id="1.10.3210.10">
    <property type="entry name" value="Hypothetical protein af1432"/>
    <property type="match status" value="1"/>
</dbReference>